<sequence>MRVLVIAAHPDDELLGLGGTIAKHASIGDEVHVLMITEGSSTQYKDQPEMIEQKKREITNVKNILSFSEVHFVNLPDMKLDTLAHIEINSPITKAVNKLQPEVVYTHFYGDVNKDHRVIFESTMVAVRPAAGSSIKKVICYNTPSSTEWNIQRGHTAFMPNMYVDITDFLDKKLEALTQYKSEMRDYPHPRSPESIRFHANYWGSHIGVKAAEAFMIVREIR</sequence>
<dbReference type="OrthoDB" id="9790023at2"/>
<evidence type="ECO:0000256" key="1">
    <source>
        <dbReference type="ARBA" id="ARBA00001947"/>
    </source>
</evidence>
<dbReference type="InterPro" id="IPR024078">
    <property type="entry name" value="LmbE-like_dom_sf"/>
</dbReference>
<dbReference type="STRING" id="1742359.GCA_001439625_03360"/>
<comment type="cofactor">
    <cofactor evidence="1">
        <name>Zn(2+)</name>
        <dbReference type="ChEBI" id="CHEBI:29105"/>
    </cofactor>
</comment>
<dbReference type="KEGG" id="bda:FSZ17_19170"/>
<reference evidence="3" key="1">
    <citation type="submission" date="2019-08" db="EMBL/GenBank/DDBJ databases">
        <authorList>
            <person name="Zheng X."/>
        </authorList>
    </citation>
    <scope>NUCLEOTIDE SEQUENCE [LARGE SCALE GENOMIC DNA]</scope>
    <source>
        <strain evidence="3">FJAT-25496</strain>
    </source>
</reference>
<proteinExistence type="predicted"/>
<dbReference type="AlphaFoldDB" id="A0A5B8ZCH1"/>
<organism evidence="2 3">
    <name type="scientific">Cytobacillus dafuensis</name>
    <name type="common">Bacillus dafuensis</name>
    <dbReference type="NCBI Taxonomy" id="1742359"/>
    <lineage>
        <taxon>Bacteria</taxon>
        <taxon>Bacillati</taxon>
        <taxon>Bacillota</taxon>
        <taxon>Bacilli</taxon>
        <taxon>Bacillales</taxon>
        <taxon>Bacillaceae</taxon>
        <taxon>Cytobacillus</taxon>
    </lineage>
</organism>
<dbReference type="EMBL" id="CP042593">
    <property type="protein sequence ID" value="QED49206.1"/>
    <property type="molecule type" value="Genomic_DNA"/>
</dbReference>
<dbReference type="PANTHER" id="PTHR12993:SF11">
    <property type="entry name" value="N-ACETYLGLUCOSAMINYL-PHOSPHATIDYLINOSITOL DE-N-ACETYLASE"/>
    <property type="match status" value="1"/>
</dbReference>
<keyword evidence="3" id="KW-1185">Reference proteome</keyword>
<protein>
    <submittedName>
        <fullName evidence="2">PIG-L family deacetylase</fullName>
    </submittedName>
</protein>
<dbReference type="Proteomes" id="UP000321555">
    <property type="component" value="Chromosome"/>
</dbReference>
<dbReference type="RefSeq" id="WP_057773336.1">
    <property type="nucleotide sequence ID" value="NZ_CP042593.1"/>
</dbReference>
<dbReference type="InterPro" id="IPR003737">
    <property type="entry name" value="GlcNAc_PI_deacetylase-related"/>
</dbReference>
<dbReference type="Gene3D" id="3.40.50.10320">
    <property type="entry name" value="LmbE-like"/>
    <property type="match status" value="1"/>
</dbReference>
<gene>
    <name evidence="2" type="ORF">FSZ17_19170</name>
</gene>
<dbReference type="SUPFAM" id="SSF102588">
    <property type="entry name" value="LmbE-like"/>
    <property type="match status" value="1"/>
</dbReference>
<name>A0A5B8ZCH1_CYTDA</name>
<dbReference type="Pfam" id="PF02585">
    <property type="entry name" value="PIG-L"/>
    <property type="match status" value="1"/>
</dbReference>
<evidence type="ECO:0000313" key="2">
    <source>
        <dbReference type="EMBL" id="QED49206.1"/>
    </source>
</evidence>
<dbReference type="GO" id="GO:0016811">
    <property type="term" value="F:hydrolase activity, acting on carbon-nitrogen (but not peptide) bonds, in linear amides"/>
    <property type="evidence" value="ECO:0007669"/>
    <property type="project" value="TreeGrafter"/>
</dbReference>
<dbReference type="PANTHER" id="PTHR12993">
    <property type="entry name" value="N-ACETYLGLUCOSAMINYL-PHOSPHATIDYLINOSITOL DE-N-ACETYLASE-RELATED"/>
    <property type="match status" value="1"/>
</dbReference>
<evidence type="ECO:0000313" key="3">
    <source>
        <dbReference type="Proteomes" id="UP000321555"/>
    </source>
</evidence>
<accession>A0A5B8ZCH1</accession>